<evidence type="ECO:0000313" key="1">
    <source>
        <dbReference type="EMBL" id="KAJ9102096.1"/>
    </source>
</evidence>
<dbReference type="Proteomes" id="UP001230649">
    <property type="component" value="Unassembled WGS sequence"/>
</dbReference>
<accession>A0ACC2VSJ6</accession>
<proteinExistence type="predicted"/>
<dbReference type="EMBL" id="JASBWS010000066">
    <property type="protein sequence ID" value="KAJ9102096.1"/>
    <property type="molecule type" value="Genomic_DNA"/>
</dbReference>
<name>A0ACC2VSJ6_9TREE</name>
<protein>
    <submittedName>
        <fullName evidence="1">Uncharacterized protein</fullName>
    </submittedName>
</protein>
<reference evidence="1" key="1">
    <citation type="submission" date="2023-04" db="EMBL/GenBank/DDBJ databases">
        <title>Draft Genome sequencing of Naganishia species isolated from polar environments using Oxford Nanopore Technology.</title>
        <authorList>
            <person name="Leo P."/>
            <person name="Venkateswaran K."/>
        </authorList>
    </citation>
    <scope>NUCLEOTIDE SEQUENCE</scope>
    <source>
        <strain evidence="1">MNA-CCFEE 5262</strain>
    </source>
</reference>
<organism evidence="1 2">
    <name type="scientific">Naganishia adeliensis</name>
    <dbReference type="NCBI Taxonomy" id="92952"/>
    <lineage>
        <taxon>Eukaryota</taxon>
        <taxon>Fungi</taxon>
        <taxon>Dikarya</taxon>
        <taxon>Basidiomycota</taxon>
        <taxon>Agaricomycotina</taxon>
        <taxon>Tremellomycetes</taxon>
        <taxon>Filobasidiales</taxon>
        <taxon>Filobasidiaceae</taxon>
        <taxon>Naganishia</taxon>
    </lineage>
</organism>
<evidence type="ECO:0000313" key="2">
    <source>
        <dbReference type="Proteomes" id="UP001230649"/>
    </source>
</evidence>
<sequence length="258" mass="28814">MASPWKAYWDRSLAVLRTNSSKVLRAEADPAARPHLIYAITQQNLKDFATGSDKDIGGQTECTLDVDEHGDGRFWGELRREVRGEWRGKVRGGYAGFRNKALPSLFGTLHHDLSLYTHLALTVRPSGEPQTWRHWFVNIQTDGPVRSDLFQHRLPLPSPSNTSAANKWQTIHIPLSSFVLTNSGALSETQITMLRNKIRTVGFSILGSERVQESVATTVEEGLEGADVARDLGPGIEGKFELGIRKVEAVRREEEEDL</sequence>
<gene>
    <name evidence="1" type="ORF">QFC20_005105</name>
</gene>
<keyword evidence="2" id="KW-1185">Reference proteome</keyword>
<comment type="caution">
    <text evidence="1">The sequence shown here is derived from an EMBL/GenBank/DDBJ whole genome shotgun (WGS) entry which is preliminary data.</text>
</comment>